<dbReference type="PROSITE" id="PS51257">
    <property type="entry name" value="PROKAR_LIPOPROTEIN"/>
    <property type="match status" value="1"/>
</dbReference>
<dbReference type="ExpressionAtlas" id="A0A2K3DDP9">
    <property type="expression patterns" value="differential"/>
</dbReference>
<feature type="signal peptide" evidence="2">
    <location>
        <begin position="1"/>
        <end position="21"/>
    </location>
</feature>
<proteinExistence type="predicted"/>
<dbReference type="OrthoDB" id="531118at2759"/>
<gene>
    <name evidence="4" type="ORF">CHLRE_09g388353v5</name>
</gene>
<accession>A0A2K3DDP9</accession>
<dbReference type="RefSeq" id="XP_042921043.1">
    <property type="nucleotide sequence ID" value="XM_043065465.1"/>
</dbReference>
<dbReference type="PaxDb" id="3055-EDP02424"/>
<organism evidence="4 5">
    <name type="scientific">Chlamydomonas reinhardtii</name>
    <name type="common">Chlamydomonas smithii</name>
    <dbReference type="NCBI Taxonomy" id="3055"/>
    <lineage>
        <taxon>Eukaryota</taxon>
        <taxon>Viridiplantae</taxon>
        <taxon>Chlorophyta</taxon>
        <taxon>core chlorophytes</taxon>
        <taxon>Chlorophyceae</taxon>
        <taxon>CS clade</taxon>
        <taxon>Chlamydomonadales</taxon>
        <taxon>Chlamydomonadaceae</taxon>
        <taxon>Chlamydomonas</taxon>
    </lineage>
</organism>
<dbReference type="GeneID" id="66054586"/>
<evidence type="ECO:0000313" key="4">
    <source>
        <dbReference type="EMBL" id="PNW78653.1"/>
    </source>
</evidence>
<dbReference type="EMBL" id="CM008970">
    <property type="protein sequence ID" value="PNW78653.1"/>
    <property type="molecule type" value="Genomic_DNA"/>
</dbReference>
<keyword evidence="5" id="KW-1185">Reference proteome</keyword>
<evidence type="ECO:0000259" key="3">
    <source>
        <dbReference type="Pfam" id="PF12499"/>
    </source>
</evidence>
<dbReference type="Proteomes" id="UP000006906">
    <property type="component" value="Chromosome 9"/>
</dbReference>
<evidence type="ECO:0000256" key="2">
    <source>
        <dbReference type="SAM" id="SignalP"/>
    </source>
</evidence>
<evidence type="ECO:0000256" key="1">
    <source>
        <dbReference type="SAM" id="MobiDB-lite"/>
    </source>
</evidence>
<dbReference type="InterPro" id="IPR024616">
    <property type="entry name" value="Pherophorin"/>
</dbReference>
<dbReference type="Pfam" id="PF12499">
    <property type="entry name" value="DUF3707"/>
    <property type="match status" value="2"/>
</dbReference>
<dbReference type="PRINTS" id="PR01217">
    <property type="entry name" value="PRICHEXTENSN"/>
</dbReference>
<protein>
    <recommendedName>
        <fullName evidence="3">Pherophorin domain-containing protein</fullName>
    </recommendedName>
</protein>
<feature type="chain" id="PRO_5014474551" description="Pherophorin domain-containing protein" evidence="2">
    <location>
        <begin position="22"/>
        <end position="576"/>
    </location>
</feature>
<dbReference type="Gramene" id="PNW78653">
    <property type="protein sequence ID" value="PNW78653"/>
    <property type="gene ID" value="CHLRE_09g388353v5"/>
</dbReference>
<dbReference type="InParanoid" id="A0A2K3DDP9"/>
<dbReference type="AlphaFoldDB" id="A0A2K3DDP9"/>
<reference evidence="4 5" key="1">
    <citation type="journal article" date="2007" name="Science">
        <title>The Chlamydomonas genome reveals the evolution of key animal and plant functions.</title>
        <authorList>
            <person name="Merchant S.S."/>
            <person name="Prochnik S.E."/>
            <person name="Vallon O."/>
            <person name="Harris E.H."/>
            <person name="Karpowicz S.J."/>
            <person name="Witman G.B."/>
            <person name="Terry A."/>
            <person name="Salamov A."/>
            <person name="Fritz-Laylin L.K."/>
            <person name="Marechal-Drouard L."/>
            <person name="Marshall W.F."/>
            <person name="Qu L.H."/>
            <person name="Nelson D.R."/>
            <person name="Sanderfoot A.A."/>
            <person name="Spalding M.H."/>
            <person name="Kapitonov V.V."/>
            <person name="Ren Q."/>
            <person name="Ferris P."/>
            <person name="Lindquist E."/>
            <person name="Shapiro H."/>
            <person name="Lucas S.M."/>
            <person name="Grimwood J."/>
            <person name="Schmutz J."/>
            <person name="Cardol P."/>
            <person name="Cerutti H."/>
            <person name="Chanfreau G."/>
            <person name="Chen C.L."/>
            <person name="Cognat V."/>
            <person name="Croft M.T."/>
            <person name="Dent R."/>
            <person name="Dutcher S."/>
            <person name="Fernandez E."/>
            <person name="Fukuzawa H."/>
            <person name="Gonzalez-Ballester D."/>
            <person name="Gonzalez-Halphen D."/>
            <person name="Hallmann A."/>
            <person name="Hanikenne M."/>
            <person name="Hippler M."/>
            <person name="Inwood W."/>
            <person name="Jabbari K."/>
            <person name="Kalanon M."/>
            <person name="Kuras R."/>
            <person name="Lefebvre P.A."/>
            <person name="Lemaire S.D."/>
            <person name="Lobanov A.V."/>
            <person name="Lohr M."/>
            <person name="Manuell A."/>
            <person name="Meier I."/>
            <person name="Mets L."/>
            <person name="Mittag M."/>
            <person name="Mittelmeier T."/>
            <person name="Moroney J.V."/>
            <person name="Moseley J."/>
            <person name="Napoli C."/>
            <person name="Nedelcu A.M."/>
            <person name="Niyogi K."/>
            <person name="Novoselov S.V."/>
            <person name="Paulsen I.T."/>
            <person name="Pazour G."/>
            <person name="Purton S."/>
            <person name="Ral J.P."/>
            <person name="Riano-Pachon D.M."/>
            <person name="Riekhof W."/>
            <person name="Rymarquis L."/>
            <person name="Schroda M."/>
            <person name="Stern D."/>
            <person name="Umen J."/>
            <person name="Willows R."/>
            <person name="Wilson N."/>
            <person name="Zimmer S.L."/>
            <person name="Allmer J."/>
            <person name="Balk J."/>
            <person name="Bisova K."/>
            <person name="Chen C.J."/>
            <person name="Elias M."/>
            <person name="Gendler K."/>
            <person name="Hauser C."/>
            <person name="Lamb M.R."/>
            <person name="Ledford H."/>
            <person name="Long J.C."/>
            <person name="Minagawa J."/>
            <person name="Page M.D."/>
            <person name="Pan J."/>
            <person name="Pootakham W."/>
            <person name="Roje S."/>
            <person name="Rose A."/>
            <person name="Stahlberg E."/>
            <person name="Terauchi A.M."/>
            <person name="Yang P."/>
            <person name="Ball S."/>
            <person name="Bowler C."/>
            <person name="Dieckmann C.L."/>
            <person name="Gladyshev V.N."/>
            <person name="Green P."/>
            <person name="Jorgensen R."/>
            <person name="Mayfield S."/>
            <person name="Mueller-Roeber B."/>
            <person name="Rajamani S."/>
            <person name="Sayre R.T."/>
            <person name="Brokstein P."/>
            <person name="Dubchak I."/>
            <person name="Goodstein D."/>
            <person name="Hornick L."/>
            <person name="Huang Y.W."/>
            <person name="Jhaveri J."/>
            <person name="Luo Y."/>
            <person name="Martinez D."/>
            <person name="Ngau W.C."/>
            <person name="Otillar B."/>
            <person name="Poliakov A."/>
            <person name="Porter A."/>
            <person name="Szajkowski L."/>
            <person name="Werner G."/>
            <person name="Zhou K."/>
            <person name="Grigoriev I.V."/>
            <person name="Rokhsar D.S."/>
            <person name="Grossman A.R."/>
        </authorList>
    </citation>
    <scope>NUCLEOTIDE SEQUENCE [LARGE SCALE GENOMIC DNA]</scope>
    <source>
        <strain evidence="5">CC-503</strain>
    </source>
</reference>
<feature type="domain" description="Pherophorin" evidence="3">
    <location>
        <begin position="24"/>
        <end position="170"/>
    </location>
</feature>
<feature type="region of interest" description="Disordered" evidence="1">
    <location>
        <begin position="180"/>
        <end position="411"/>
    </location>
</feature>
<keyword evidence="2" id="KW-0732">Signal</keyword>
<name>A0A2K3DDP9_CHLRE</name>
<dbReference type="KEGG" id="cre:CHLRE_09g388353v5"/>
<sequence>MRASALLALVLAAGLACSALGQTFPPYSCTRDPQQSRFRLDMPYTVAGNRVCMTTRVVPCAKPGSPCCDKKIDLYKIELDINAQCKFAVTGVTVNGRPALAPTFDPYGPSNSNKAVMKLTGLNLTLATAEGAVVCMKLGGACSTMDTLCTVGNGFCQTALVQSGTCNCCPVQMLGFMPPPPSPQPPNPPPPPPPSPPPPPPPSPPPPSPPPPSPPPPSPPPPSPRPPSPAPPSPKPPSPQPPSPRPPSPPPPSPPPPSPPPPSPPPPSPPPPSPPPPSPPPPSPPPPSPRPPSPAPPSPKPPSPAPPSPRPPSPQPPSPKPPSPPPPSPPPPSPPPPSPPPPSPPPPSPPPPSPRPPSPAPPSPRPPSPPPPSPRPPSPAPPSPAPPSPEPPLPPSPEPPMNPLTPAIRRPPPPVPVSFPFCECNRTVGNVPFTFDPTPVVKKAASGPNKMYCLTLYTTDCIDPSNKCCAQRLSKVEWWSKDACRSSVKAVYLDGVKVDQQWAPKGTFKIPALNMAAASVPSAGREVCIELNAKSACPTLQSFCARSAQGRCYYAMFSEDKTCCPLDTFVAVSGRR</sequence>
<feature type="domain" description="Pherophorin" evidence="3">
    <location>
        <begin position="419"/>
        <end position="565"/>
    </location>
</feature>
<evidence type="ECO:0000313" key="5">
    <source>
        <dbReference type="Proteomes" id="UP000006906"/>
    </source>
</evidence>